<evidence type="ECO:0000256" key="1">
    <source>
        <dbReference type="ARBA" id="ARBA00004123"/>
    </source>
</evidence>
<proteinExistence type="predicted"/>
<keyword evidence="2 5" id="KW-0238">DNA-binding</keyword>
<feature type="coiled-coil region" evidence="7">
    <location>
        <begin position="76"/>
        <end position="103"/>
    </location>
</feature>
<sequence length="178" mass="20115">MHQQGGESNGSGDESANLLAFYSKTAQLRKRRKTRTTFSNSQIAELEDNFSKQKYLTPADRDRIARKLSLSNTQVITWFQNRRAKMKRENEELERDLVAAKKDSSTASLSALALPDEDDKEEIGCSGSDKEDFPISSTLPNLNMFGANLSLMMLTKKYLKNFNLPSYKAFGDKEDESL</sequence>
<dbReference type="InterPro" id="IPR017970">
    <property type="entry name" value="Homeobox_CS"/>
</dbReference>
<feature type="domain" description="Homeobox" evidence="8">
    <location>
        <begin position="29"/>
        <end position="89"/>
    </location>
</feature>
<organism evidence="9 10">
    <name type="scientific">Cichlidogyrus casuarinus</name>
    <dbReference type="NCBI Taxonomy" id="1844966"/>
    <lineage>
        <taxon>Eukaryota</taxon>
        <taxon>Metazoa</taxon>
        <taxon>Spiralia</taxon>
        <taxon>Lophotrochozoa</taxon>
        <taxon>Platyhelminthes</taxon>
        <taxon>Monogenea</taxon>
        <taxon>Monopisthocotylea</taxon>
        <taxon>Dactylogyridea</taxon>
        <taxon>Ancyrocephalidae</taxon>
        <taxon>Cichlidogyrus</taxon>
    </lineage>
</organism>
<name>A0ABD2QNF7_9PLAT</name>
<dbReference type="PROSITE" id="PS00027">
    <property type="entry name" value="HOMEOBOX_1"/>
    <property type="match status" value="1"/>
</dbReference>
<comment type="subcellular location">
    <subcellularLocation>
        <location evidence="1 5 6">Nucleus</location>
    </subcellularLocation>
</comment>
<comment type="caution">
    <text evidence="9">The sequence shown here is derived from an EMBL/GenBank/DDBJ whole genome shotgun (WGS) entry which is preliminary data.</text>
</comment>
<dbReference type="GO" id="GO:0005634">
    <property type="term" value="C:nucleus"/>
    <property type="evidence" value="ECO:0007669"/>
    <property type="project" value="UniProtKB-SubCell"/>
</dbReference>
<dbReference type="InterPro" id="IPR050848">
    <property type="entry name" value="Homeobox_TF"/>
</dbReference>
<dbReference type="EMBL" id="JBJKFK010000012">
    <property type="protein sequence ID" value="KAL3321074.1"/>
    <property type="molecule type" value="Genomic_DNA"/>
</dbReference>
<evidence type="ECO:0000313" key="10">
    <source>
        <dbReference type="Proteomes" id="UP001626550"/>
    </source>
</evidence>
<dbReference type="PANTHER" id="PTHR24333:SF5">
    <property type="entry name" value="VENT HOMEOBOX"/>
    <property type="match status" value="1"/>
</dbReference>
<dbReference type="SUPFAM" id="SSF46689">
    <property type="entry name" value="Homeodomain-like"/>
    <property type="match status" value="1"/>
</dbReference>
<dbReference type="Gene3D" id="1.10.10.60">
    <property type="entry name" value="Homeodomain-like"/>
    <property type="match status" value="1"/>
</dbReference>
<evidence type="ECO:0000259" key="8">
    <source>
        <dbReference type="PROSITE" id="PS50071"/>
    </source>
</evidence>
<keyword evidence="4 5" id="KW-0539">Nucleus</keyword>
<evidence type="ECO:0000256" key="4">
    <source>
        <dbReference type="ARBA" id="ARBA00023242"/>
    </source>
</evidence>
<dbReference type="PANTHER" id="PTHR24333">
    <property type="entry name" value="HOMEO BOX HB9 LIKE A-RELATED"/>
    <property type="match status" value="1"/>
</dbReference>
<dbReference type="InterPro" id="IPR001356">
    <property type="entry name" value="HD"/>
</dbReference>
<feature type="DNA-binding region" description="Homeobox" evidence="5">
    <location>
        <begin position="31"/>
        <end position="90"/>
    </location>
</feature>
<evidence type="ECO:0000256" key="2">
    <source>
        <dbReference type="ARBA" id="ARBA00023125"/>
    </source>
</evidence>
<keyword evidence="7" id="KW-0175">Coiled coil</keyword>
<evidence type="ECO:0000256" key="7">
    <source>
        <dbReference type="SAM" id="Coils"/>
    </source>
</evidence>
<dbReference type="CDD" id="cd00086">
    <property type="entry name" value="homeodomain"/>
    <property type="match status" value="1"/>
</dbReference>
<dbReference type="PROSITE" id="PS50071">
    <property type="entry name" value="HOMEOBOX_2"/>
    <property type="match status" value="1"/>
</dbReference>
<dbReference type="SMART" id="SM00389">
    <property type="entry name" value="HOX"/>
    <property type="match status" value="1"/>
</dbReference>
<keyword evidence="10" id="KW-1185">Reference proteome</keyword>
<dbReference type="AlphaFoldDB" id="A0ABD2QNF7"/>
<dbReference type="GO" id="GO:0003677">
    <property type="term" value="F:DNA binding"/>
    <property type="evidence" value="ECO:0007669"/>
    <property type="project" value="UniProtKB-UniRule"/>
</dbReference>
<reference evidence="9 10" key="1">
    <citation type="submission" date="2024-11" db="EMBL/GenBank/DDBJ databases">
        <title>Adaptive evolution of stress response genes in parasites aligns with host niche diversity.</title>
        <authorList>
            <person name="Hahn C."/>
            <person name="Resl P."/>
        </authorList>
    </citation>
    <scope>NUCLEOTIDE SEQUENCE [LARGE SCALE GENOMIC DNA]</scope>
    <source>
        <strain evidence="9">EGGRZ-B1_66</strain>
        <tissue evidence="9">Body</tissue>
    </source>
</reference>
<evidence type="ECO:0000256" key="3">
    <source>
        <dbReference type="ARBA" id="ARBA00023155"/>
    </source>
</evidence>
<dbReference type="InterPro" id="IPR009057">
    <property type="entry name" value="Homeodomain-like_sf"/>
</dbReference>
<dbReference type="Pfam" id="PF00046">
    <property type="entry name" value="Homeodomain"/>
    <property type="match status" value="1"/>
</dbReference>
<evidence type="ECO:0000313" key="9">
    <source>
        <dbReference type="EMBL" id="KAL3321074.1"/>
    </source>
</evidence>
<evidence type="ECO:0000256" key="5">
    <source>
        <dbReference type="PROSITE-ProRule" id="PRU00108"/>
    </source>
</evidence>
<evidence type="ECO:0000256" key="6">
    <source>
        <dbReference type="RuleBase" id="RU000682"/>
    </source>
</evidence>
<protein>
    <submittedName>
        <fullName evidence="9">Transcription factor lbx1</fullName>
    </submittedName>
</protein>
<keyword evidence="3 5" id="KW-0371">Homeobox</keyword>
<gene>
    <name evidence="9" type="primary">LBX1</name>
    <name evidence="9" type="ORF">Ciccas_000237</name>
</gene>
<accession>A0ABD2QNF7</accession>
<dbReference type="Proteomes" id="UP001626550">
    <property type="component" value="Unassembled WGS sequence"/>
</dbReference>